<comment type="similarity">
    <text evidence="1 2">Belongs to the anti-sigma-factor antagonist family.</text>
</comment>
<name>A0ABP9D639_9BACT</name>
<feature type="domain" description="STAS" evidence="3">
    <location>
        <begin position="4"/>
        <end position="113"/>
    </location>
</feature>
<gene>
    <name evidence="4" type="ORF">GCM10023331_15090</name>
</gene>
<dbReference type="Pfam" id="PF01740">
    <property type="entry name" value="STAS"/>
    <property type="match status" value="1"/>
</dbReference>
<organism evidence="4 5">
    <name type="scientific">Algivirga pacifica</name>
    <dbReference type="NCBI Taxonomy" id="1162670"/>
    <lineage>
        <taxon>Bacteria</taxon>
        <taxon>Pseudomonadati</taxon>
        <taxon>Bacteroidota</taxon>
        <taxon>Cytophagia</taxon>
        <taxon>Cytophagales</taxon>
        <taxon>Flammeovirgaceae</taxon>
        <taxon>Algivirga</taxon>
    </lineage>
</organism>
<dbReference type="InterPro" id="IPR002645">
    <property type="entry name" value="STAS_dom"/>
</dbReference>
<evidence type="ECO:0000256" key="1">
    <source>
        <dbReference type="ARBA" id="ARBA00009013"/>
    </source>
</evidence>
<dbReference type="NCBIfam" id="TIGR00377">
    <property type="entry name" value="ant_ant_sig"/>
    <property type="match status" value="1"/>
</dbReference>
<evidence type="ECO:0000313" key="5">
    <source>
        <dbReference type="Proteomes" id="UP001500298"/>
    </source>
</evidence>
<proteinExistence type="inferred from homology"/>
<dbReference type="Proteomes" id="UP001500298">
    <property type="component" value="Unassembled WGS sequence"/>
</dbReference>
<evidence type="ECO:0000313" key="4">
    <source>
        <dbReference type="EMBL" id="GAA4830764.1"/>
    </source>
</evidence>
<dbReference type="Gene3D" id="3.30.750.24">
    <property type="entry name" value="STAS domain"/>
    <property type="match status" value="1"/>
</dbReference>
<dbReference type="InterPro" id="IPR036513">
    <property type="entry name" value="STAS_dom_sf"/>
</dbReference>
<dbReference type="InterPro" id="IPR003658">
    <property type="entry name" value="Anti-sigma_ant"/>
</dbReference>
<keyword evidence="5" id="KW-1185">Reference proteome</keyword>
<dbReference type="EMBL" id="BAABJX010000022">
    <property type="protein sequence ID" value="GAA4830764.1"/>
    <property type="molecule type" value="Genomic_DNA"/>
</dbReference>
<dbReference type="CDD" id="cd07043">
    <property type="entry name" value="STAS_anti-anti-sigma_factors"/>
    <property type="match status" value="1"/>
</dbReference>
<dbReference type="RefSeq" id="WP_345370605.1">
    <property type="nucleotide sequence ID" value="NZ_BAABJX010000022.1"/>
</dbReference>
<dbReference type="SUPFAM" id="SSF52091">
    <property type="entry name" value="SpoIIaa-like"/>
    <property type="match status" value="1"/>
</dbReference>
<reference evidence="5" key="1">
    <citation type="journal article" date="2019" name="Int. J. Syst. Evol. Microbiol.">
        <title>The Global Catalogue of Microorganisms (GCM) 10K type strain sequencing project: providing services to taxonomists for standard genome sequencing and annotation.</title>
        <authorList>
            <consortium name="The Broad Institute Genomics Platform"/>
            <consortium name="The Broad Institute Genome Sequencing Center for Infectious Disease"/>
            <person name="Wu L."/>
            <person name="Ma J."/>
        </authorList>
    </citation>
    <scope>NUCLEOTIDE SEQUENCE [LARGE SCALE GENOMIC DNA]</scope>
    <source>
        <strain evidence="5">JCM 18326</strain>
    </source>
</reference>
<protein>
    <recommendedName>
        <fullName evidence="2">Anti-sigma factor antagonist</fullName>
    </recommendedName>
</protein>
<dbReference type="PROSITE" id="PS50801">
    <property type="entry name" value="STAS"/>
    <property type="match status" value="1"/>
</dbReference>
<evidence type="ECO:0000259" key="3">
    <source>
        <dbReference type="PROSITE" id="PS50801"/>
    </source>
</evidence>
<sequence>MSNIKITVEEQGDKQIIRLSGELDASSALELDNVLQESIEGQFTAILIDCSSLDYISSPGIGLFTSRIEEMEQQGTSLVLFGLKDSVSTVFEILGLDQLLKIVSDEYEAKSTS</sequence>
<accession>A0ABP9D639</accession>
<evidence type="ECO:0000256" key="2">
    <source>
        <dbReference type="RuleBase" id="RU003749"/>
    </source>
</evidence>
<dbReference type="PANTHER" id="PTHR33495">
    <property type="entry name" value="ANTI-SIGMA FACTOR ANTAGONIST TM_1081-RELATED-RELATED"/>
    <property type="match status" value="1"/>
</dbReference>
<comment type="caution">
    <text evidence="4">The sequence shown here is derived from an EMBL/GenBank/DDBJ whole genome shotgun (WGS) entry which is preliminary data.</text>
</comment>